<dbReference type="EMBL" id="CAVLEF010000003">
    <property type="protein sequence ID" value="CAK1542644.1"/>
    <property type="molecule type" value="Genomic_DNA"/>
</dbReference>
<dbReference type="GO" id="GO:0006508">
    <property type="term" value="P:proteolysis"/>
    <property type="evidence" value="ECO:0007669"/>
    <property type="project" value="InterPro"/>
</dbReference>
<dbReference type="GO" id="GO:0004190">
    <property type="term" value="F:aspartic-type endopeptidase activity"/>
    <property type="evidence" value="ECO:0007669"/>
    <property type="project" value="InterPro"/>
</dbReference>
<dbReference type="InterPro" id="IPR001969">
    <property type="entry name" value="Aspartic_peptidase_AS"/>
</dbReference>
<keyword evidence="3" id="KW-1185">Reference proteome</keyword>
<dbReference type="Proteomes" id="UP001497472">
    <property type="component" value="Unassembled WGS sequence"/>
</dbReference>
<dbReference type="SUPFAM" id="SSF50630">
    <property type="entry name" value="Acid proteases"/>
    <property type="match status" value="1"/>
</dbReference>
<evidence type="ECO:0000313" key="2">
    <source>
        <dbReference type="EMBL" id="CAK1542644.1"/>
    </source>
</evidence>
<proteinExistence type="predicted"/>
<dbReference type="PROSITE" id="PS00141">
    <property type="entry name" value="ASP_PROTEASE"/>
    <property type="match status" value="1"/>
</dbReference>
<evidence type="ECO:0000256" key="1">
    <source>
        <dbReference type="SAM" id="MobiDB-lite"/>
    </source>
</evidence>
<sequence>MTLWTPNKKTSNSLGPVSYGTSRCKNDTINPISKPRLTPLHGGHSRKTSKPLQSSLHDDLRHSTVSVQNSILPKFSESTVSTKGSTLPRSSESNVFEITNNPAIMLLPHVLVESTVSDIPLSLLVDSGSSVSLLKITCIERLPKLNKEKNQLKGIDSSEEPIQTRGHFQLKLRLPKSSISHQFHVIDKIHLPYDGIIGSDMLNAHSCNIDITNNALHIGKSSLKLHFTIQLST</sequence>
<dbReference type="InterPro" id="IPR021109">
    <property type="entry name" value="Peptidase_aspartic_dom_sf"/>
</dbReference>
<reference evidence="2 3" key="1">
    <citation type="submission" date="2023-11" db="EMBL/GenBank/DDBJ databases">
        <authorList>
            <person name="Okamura Y."/>
        </authorList>
    </citation>
    <scope>NUCLEOTIDE SEQUENCE [LARGE SCALE GENOMIC DNA]</scope>
</reference>
<dbReference type="AlphaFoldDB" id="A0AAV1J2M0"/>
<evidence type="ECO:0008006" key="4">
    <source>
        <dbReference type="Google" id="ProtNLM"/>
    </source>
</evidence>
<evidence type="ECO:0000313" key="3">
    <source>
        <dbReference type="Proteomes" id="UP001497472"/>
    </source>
</evidence>
<feature type="compositionally biased region" description="Polar residues" evidence="1">
    <location>
        <begin position="1"/>
        <end position="31"/>
    </location>
</feature>
<feature type="region of interest" description="Disordered" evidence="1">
    <location>
        <begin position="1"/>
        <end position="58"/>
    </location>
</feature>
<dbReference type="Gene3D" id="2.40.70.10">
    <property type="entry name" value="Acid Proteases"/>
    <property type="match status" value="1"/>
</dbReference>
<gene>
    <name evidence="2" type="ORF">LNINA_LOCUS2521</name>
</gene>
<comment type="caution">
    <text evidence="2">The sequence shown here is derived from an EMBL/GenBank/DDBJ whole genome shotgun (WGS) entry which is preliminary data.</text>
</comment>
<protein>
    <recommendedName>
        <fullName evidence="4">Retropepsins domain-containing protein</fullName>
    </recommendedName>
</protein>
<accession>A0AAV1J2M0</accession>
<organism evidence="2 3">
    <name type="scientific">Leptosia nina</name>
    <dbReference type="NCBI Taxonomy" id="320188"/>
    <lineage>
        <taxon>Eukaryota</taxon>
        <taxon>Metazoa</taxon>
        <taxon>Ecdysozoa</taxon>
        <taxon>Arthropoda</taxon>
        <taxon>Hexapoda</taxon>
        <taxon>Insecta</taxon>
        <taxon>Pterygota</taxon>
        <taxon>Neoptera</taxon>
        <taxon>Endopterygota</taxon>
        <taxon>Lepidoptera</taxon>
        <taxon>Glossata</taxon>
        <taxon>Ditrysia</taxon>
        <taxon>Papilionoidea</taxon>
        <taxon>Pieridae</taxon>
        <taxon>Pierinae</taxon>
        <taxon>Leptosia</taxon>
    </lineage>
</organism>
<name>A0AAV1J2M0_9NEOP</name>
<dbReference type="CDD" id="cd00303">
    <property type="entry name" value="retropepsin_like"/>
    <property type="match status" value="1"/>
</dbReference>